<gene>
    <name evidence="1" type="ORF">SDC9_133390</name>
</gene>
<name>A0A645DAI3_9ZZZZ</name>
<organism evidence="1">
    <name type="scientific">bioreactor metagenome</name>
    <dbReference type="NCBI Taxonomy" id="1076179"/>
    <lineage>
        <taxon>unclassified sequences</taxon>
        <taxon>metagenomes</taxon>
        <taxon>ecological metagenomes</taxon>
    </lineage>
</organism>
<accession>A0A645DAI3</accession>
<sequence>MFQHLLTLTVADPLVHFSVNAQLRLCNQLLIFAIFCFDVILNGVAVEAFRHRDGDAKVFEQYETEIFIRRAAHRMVQTRFRQGDPLNQRIAVNMPLVL</sequence>
<dbReference type="AlphaFoldDB" id="A0A645DAI3"/>
<proteinExistence type="predicted"/>
<dbReference type="EMBL" id="VSSQ01034379">
    <property type="protein sequence ID" value="MPM86301.1"/>
    <property type="molecule type" value="Genomic_DNA"/>
</dbReference>
<protein>
    <submittedName>
        <fullName evidence="1">Uncharacterized protein</fullName>
    </submittedName>
</protein>
<reference evidence="1" key="1">
    <citation type="submission" date="2019-08" db="EMBL/GenBank/DDBJ databases">
        <authorList>
            <person name="Kucharzyk K."/>
            <person name="Murdoch R.W."/>
            <person name="Higgins S."/>
            <person name="Loffler F."/>
        </authorList>
    </citation>
    <scope>NUCLEOTIDE SEQUENCE</scope>
</reference>
<comment type="caution">
    <text evidence="1">The sequence shown here is derived from an EMBL/GenBank/DDBJ whole genome shotgun (WGS) entry which is preliminary data.</text>
</comment>
<evidence type="ECO:0000313" key="1">
    <source>
        <dbReference type="EMBL" id="MPM86301.1"/>
    </source>
</evidence>